<evidence type="ECO:0000313" key="3">
    <source>
        <dbReference type="Proteomes" id="UP000807504"/>
    </source>
</evidence>
<accession>A0A8T0F637</accession>
<dbReference type="Proteomes" id="UP000807504">
    <property type="component" value="Unassembled WGS sequence"/>
</dbReference>
<evidence type="ECO:0000313" key="2">
    <source>
        <dbReference type="EMBL" id="KAF8785725.1"/>
    </source>
</evidence>
<name>A0A8T0F637_ARGBR</name>
<reference evidence="2" key="2">
    <citation type="submission" date="2020-06" db="EMBL/GenBank/DDBJ databases">
        <authorList>
            <person name="Sheffer M."/>
        </authorList>
    </citation>
    <scope>NUCLEOTIDE SEQUENCE</scope>
</reference>
<feature type="region of interest" description="Disordered" evidence="1">
    <location>
        <begin position="24"/>
        <end position="64"/>
    </location>
</feature>
<protein>
    <submittedName>
        <fullName evidence="2">Uncharacterized protein</fullName>
    </submittedName>
</protein>
<dbReference type="EMBL" id="JABXBU010000030">
    <property type="protein sequence ID" value="KAF8785725.1"/>
    <property type="molecule type" value="Genomic_DNA"/>
</dbReference>
<organism evidence="2 3">
    <name type="scientific">Argiope bruennichi</name>
    <name type="common">Wasp spider</name>
    <name type="synonym">Aranea bruennichi</name>
    <dbReference type="NCBI Taxonomy" id="94029"/>
    <lineage>
        <taxon>Eukaryota</taxon>
        <taxon>Metazoa</taxon>
        <taxon>Ecdysozoa</taxon>
        <taxon>Arthropoda</taxon>
        <taxon>Chelicerata</taxon>
        <taxon>Arachnida</taxon>
        <taxon>Araneae</taxon>
        <taxon>Araneomorphae</taxon>
        <taxon>Entelegynae</taxon>
        <taxon>Araneoidea</taxon>
        <taxon>Araneidae</taxon>
        <taxon>Argiope</taxon>
    </lineage>
</organism>
<comment type="caution">
    <text evidence="2">The sequence shown here is derived from an EMBL/GenBank/DDBJ whole genome shotgun (WGS) entry which is preliminary data.</text>
</comment>
<keyword evidence="3" id="KW-1185">Reference proteome</keyword>
<sequence>MLKLCNFKAGRLENAEDIFEEDIDEETPSSLTEQIAHPSTFEDEGNDAILGGPPRGKERKAEKSANIEKRMDEAFLFLKEVAAKPNAIKDESFLFCELLCY</sequence>
<feature type="compositionally biased region" description="Basic and acidic residues" evidence="1">
    <location>
        <begin position="55"/>
        <end position="64"/>
    </location>
</feature>
<proteinExistence type="predicted"/>
<dbReference type="AlphaFoldDB" id="A0A8T0F637"/>
<gene>
    <name evidence="2" type="ORF">HNY73_011236</name>
</gene>
<reference evidence="2" key="1">
    <citation type="journal article" date="2020" name="bioRxiv">
        <title>Chromosome-level reference genome of the European wasp spider Argiope bruennichi: a resource for studies on range expansion and evolutionary adaptation.</title>
        <authorList>
            <person name="Sheffer M.M."/>
            <person name="Hoppe A."/>
            <person name="Krehenwinkel H."/>
            <person name="Uhl G."/>
            <person name="Kuss A.W."/>
            <person name="Jensen L."/>
            <person name="Jensen C."/>
            <person name="Gillespie R.G."/>
            <person name="Hoff K.J."/>
            <person name="Prost S."/>
        </authorList>
    </citation>
    <scope>NUCLEOTIDE SEQUENCE</scope>
</reference>
<evidence type="ECO:0000256" key="1">
    <source>
        <dbReference type="SAM" id="MobiDB-lite"/>
    </source>
</evidence>